<organism evidence="1 2">
    <name type="scientific">Tanacetum coccineum</name>
    <dbReference type="NCBI Taxonomy" id="301880"/>
    <lineage>
        <taxon>Eukaryota</taxon>
        <taxon>Viridiplantae</taxon>
        <taxon>Streptophyta</taxon>
        <taxon>Embryophyta</taxon>
        <taxon>Tracheophyta</taxon>
        <taxon>Spermatophyta</taxon>
        <taxon>Magnoliopsida</taxon>
        <taxon>eudicotyledons</taxon>
        <taxon>Gunneridae</taxon>
        <taxon>Pentapetalae</taxon>
        <taxon>asterids</taxon>
        <taxon>campanulids</taxon>
        <taxon>Asterales</taxon>
        <taxon>Asteraceae</taxon>
        <taxon>Asteroideae</taxon>
        <taxon>Anthemideae</taxon>
        <taxon>Anthemidinae</taxon>
        <taxon>Tanacetum</taxon>
    </lineage>
</organism>
<reference evidence="1" key="1">
    <citation type="journal article" date="2022" name="Int. J. Mol. Sci.">
        <title>Draft Genome of Tanacetum Coccineum: Genomic Comparison of Closely Related Tanacetum-Family Plants.</title>
        <authorList>
            <person name="Yamashiro T."/>
            <person name="Shiraishi A."/>
            <person name="Nakayama K."/>
            <person name="Satake H."/>
        </authorList>
    </citation>
    <scope>NUCLEOTIDE SEQUENCE</scope>
</reference>
<sequence>MEESAKGIDKLFSSNIALELVDALSCGLISDHVVVFRARCNIPVKNLDNLKLDEDGICLCRCSVSRVVVVALGLKEHEVLEQAGAVLGAEDGCTREINIASLQPHNVTDFFVPLLHLLSVFLRNQKTLDDWRRTVIRSSGRFESLLVATSHEANWDAEAIYGDLMAVKKASNSYGGSSTSNLLVVFLLQLLLNSVGTTVYHTLYCSIRLMVSGLISVVHFPVEDKPIWSELTSFFSDDMRL</sequence>
<evidence type="ECO:0000313" key="2">
    <source>
        <dbReference type="Proteomes" id="UP001151760"/>
    </source>
</evidence>
<evidence type="ECO:0000313" key="1">
    <source>
        <dbReference type="EMBL" id="GJT62377.1"/>
    </source>
</evidence>
<reference evidence="1" key="2">
    <citation type="submission" date="2022-01" db="EMBL/GenBank/DDBJ databases">
        <authorList>
            <person name="Yamashiro T."/>
            <person name="Shiraishi A."/>
            <person name="Satake H."/>
            <person name="Nakayama K."/>
        </authorList>
    </citation>
    <scope>NUCLEOTIDE SEQUENCE</scope>
</reference>
<gene>
    <name evidence="1" type="ORF">Tco_1005910</name>
</gene>
<name>A0ABQ5FIK2_9ASTR</name>
<protein>
    <submittedName>
        <fullName evidence="1">Uncharacterized protein</fullName>
    </submittedName>
</protein>
<keyword evidence="2" id="KW-1185">Reference proteome</keyword>
<dbReference type="EMBL" id="BQNB010017371">
    <property type="protein sequence ID" value="GJT62377.1"/>
    <property type="molecule type" value="Genomic_DNA"/>
</dbReference>
<accession>A0ABQ5FIK2</accession>
<comment type="caution">
    <text evidence="1">The sequence shown here is derived from an EMBL/GenBank/DDBJ whole genome shotgun (WGS) entry which is preliminary data.</text>
</comment>
<proteinExistence type="predicted"/>
<dbReference type="Proteomes" id="UP001151760">
    <property type="component" value="Unassembled WGS sequence"/>
</dbReference>